<reference evidence="1" key="1">
    <citation type="submission" date="2018-02" db="EMBL/GenBank/DDBJ databases">
        <title>Rhizophora mucronata_Transcriptome.</title>
        <authorList>
            <person name="Meera S.P."/>
            <person name="Sreeshan A."/>
            <person name="Augustine A."/>
        </authorList>
    </citation>
    <scope>NUCLEOTIDE SEQUENCE</scope>
    <source>
        <tissue evidence="1">Leaf</tissue>
    </source>
</reference>
<accession>A0A2P2N1S8</accession>
<sequence>MLLTHRIVGLVAEIKDSYSKGLDLYIELLTIGMGKQTTNAGGITRVIGGEYHDELDDKLNEHILSFNDICHATQVTFFLSSFMLYMSTTLTSFFSLKSSHTLL</sequence>
<name>A0A2P2N1S8_RHIMU</name>
<organism evidence="1">
    <name type="scientific">Rhizophora mucronata</name>
    <name type="common">Asiatic mangrove</name>
    <dbReference type="NCBI Taxonomy" id="61149"/>
    <lineage>
        <taxon>Eukaryota</taxon>
        <taxon>Viridiplantae</taxon>
        <taxon>Streptophyta</taxon>
        <taxon>Embryophyta</taxon>
        <taxon>Tracheophyta</taxon>
        <taxon>Spermatophyta</taxon>
        <taxon>Magnoliopsida</taxon>
        <taxon>eudicotyledons</taxon>
        <taxon>Gunneridae</taxon>
        <taxon>Pentapetalae</taxon>
        <taxon>rosids</taxon>
        <taxon>fabids</taxon>
        <taxon>Malpighiales</taxon>
        <taxon>Rhizophoraceae</taxon>
        <taxon>Rhizophora</taxon>
    </lineage>
</organism>
<dbReference type="EMBL" id="GGEC01055907">
    <property type="protein sequence ID" value="MBX36391.1"/>
    <property type="molecule type" value="Transcribed_RNA"/>
</dbReference>
<dbReference type="AlphaFoldDB" id="A0A2P2N1S8"/>
<evidence type="ECO:0000313" key="1">
    <source>
        <dbReference type="EMBL" id="MBX36391.1"/>
    </source>
</evidence>
<protein>
    <submittedName>
        <fullName evidence="1">Uncharacterized protein</fullName>
    </submittedName>
</protein>
<proteinExistence type="predicted"/>